<evidence type="ECO:0000313" key="1">
    <source>
        <dbReference type="EMBL" id="NWN60841.1"/>
    </source>
</evidence>
<proteinExistence type="predicted"/>
<name>A0A7Y8RKQ1_9PSED</name>
<gene>
    <name evidence="1" type="ORF">HT123_06405</name>
</gene>
<protein>
    <submittedName>
        <fullName evidence="1">Uncharacterized protein</fullName>
    </submittedName>
</protein>
<comment type="caution">
    <text evidence="1">The sequence shown here is derived from an EMBL/GenBank/DDBJ whole genome shotgun (WGS) entry which is preliminary data.</text>
</comment>
<dbReference type="AlphaFoldDB" id="A0A7Y8RKQ1"/>
<dbReference type="EMBL" id="JABUHS010000040">
    <property type="protein sequence ID" value="NWN60841.1"/>
    <property type="molecule type" value="Genomic_DNA"/>
</dbReference>
<accession>A0A7Y8RKQ1</accession>
<reference evidence="1 2" key="1">
    <citation type="submission" date="2020-05" db="EMBL/GenBank/DDBJ databases">
        <title>Onion-isolated Pseudomonas sp.</title>
        <authorList>
            <person name="Fujikawa T."/>
            <person name="Sawada H."/>
        </authorList>
    </citation>
    <scope>NUCLEOTIDE SEQUENCE [LARGE SCALE GENOMIC DNA]</scope>
    <source>
        <strain evidence="1 2">MAFF 301512</strain>
    </source>
</reference>
<organism evidence="1 2">
    <name type="scientific">Pseudomonas allii</name>
    <dbReference type="NCBI Taxonomy" id="2740531"/>
    <lineage>
        <taxon>Bacteria</taxon>
        <taxon>Pseudomonadati</taxon>
        <taxon>Pseudomonadota</taxon>
        <taxon>Gammaproteobacteria</taxon>
        <taxon>Pseudomonadales</taxon>
        <taxon>Pseudomonadaceae</taxon>
        <taxon>Pseudomonas</taxon>
    </lineage>
</organism>
<sequence length="157" mass="17987">MSSMVFFLRTDNPGQLKGFIDESLDCNIVLVRIDPTSALELSGSGSEGAGEWYEWYTYANWASFEHCLYISVIEDGASLHTGFLELHSVCPDLELAGNPGRGLRFNRAVFLEHLERYRAAPGWFDDEGHRRFPFPEEVVVNNMERPDYLARFNIEKF</sequence>
<dbReference type="Proteomes" id="UP000543908">
    <property type="component" value="Unassembled WGS sequence"/>
</dbReference>
<dbReference type="RefSeq" id="WP_179029970.1">
    <property type="nucleotide sequence ID" value="NZ_JABUHS010000040.1"/>
</dbReference>
<evidence type="ECO:0000313" key="2">
    <source>
        <dbReference type="Proteomes" id="UP000543908"/>
    </source>
</evidence>